<evidence type="ECO:0000256" key="5">
    <source>
        <dbReference type="SAM" id="MobiDB-lite"/>
    </source>
</evidence>
<accession>A0A021VL22</accession>
<dbReference type="Proteomes" id="UP000019753">
    <property type="component" value="Unassembled WGS sequence"/>
</dbReference>
<keyword evidence="2 6" id="KW-0812">Transmembrane</keyword>
<keyword evidence="4 6" id="KW-0472">Membrane</keyword>
<evidence type="ECO:0000256" key="4">
    <source>
        <dbReference type="ARBA" id="ARBA00023136"/>
    </source>
</evidence>
<feature type="compositionally biased region" description="Low complexity" evidence="5">
    <location>
        <begin position="103"/>
        <end position="112"/>
    </location>
</feature>
<evidence type="ECO:0000256" key="1">
    <source>
        <dbReference type="ARBA" id="ARBA00004141"/>
    </source>
</evidence>
<comment type="subcellular location">
    <subcellularLocation>
        <location evidence="1">Membrane</location>
        <topology evidence="1">Multi-pass membrane protein</topology>
    </subcellularLocation>
</comment>
<reference evidence="7 8" key="1">
    <citation type="submission" date="2014-01" db="EMBL/GenBank/DDBJ databases">
        <title>Actinotalea ferrariae CF5-4.</title>
        <authorList>
            <person name="Chen F."/>
            <person name="Li Y."/>
            <person name="Wang G."/>
        </authorList>
    </citation>
    <scope>NUCLEOTIDE SEQUENCE [LARGE SCALE GENOMIC DNA]</scope>
    <source>
        <strain evidence="7 8">CF5-4</strain>
    </source>
</reference>
<evidence type="ECO:0000313" key="8">
    <source>
        <dbReference type="Proteomes" id="UP000019753"/>
    </source>
</evidence>
<dbReference type="AlphaFoldDB" id="A0A021VL22"/>
<organism evidence="7 8">
    <name type="scientific">Actinotalea ferrariae CF5-4</name>
    <dbReference type="NCBI Taxonomy" id="948458"/>
    <lineage>
        <taxon>Bacteria</taxon>
        <taxon>Bacillati</taxon>
        <taxon>Actinomycetota</taxon>
        <taxon>Actinomycetes</taxon>
        <taxon>Micrococcales</taxon>
        <taxon>Cellulomonadaceae</taxon>
        <taxon>Actinotalea</taxon>
    </lineage>
</organism>
<dbReference type="NCBIfam" id="TIGR03057">
    <property type="entry name" value="xxxLxxG_by_4"/>
    <property type="match status" value="1"/>
</dbReference>
<gene>
    <name evidence="7" type="ORF">N866_16065</name>
</gene>
<evidence type="ECO:0008006" key="9">
    <source>
        <dbReference type="Google" id="ProtNLM"/>
    </source>
</evidence>
<feature type="transmembrane region" description="Helical" evidence="6">
    <location>
        <begin position="38"/>
        <end position="59"/>
    </location>
</feature>
<dbReference type="Gene3D" id="3.40.1710.10">
    <property type="entry name" value="abc type-2 transporter like domain"/>
    <property type="match status" value="1"/>
</dbReference>
<dbReference type="GO" id="GO:0016020">
    <property type="term" value="C:membrane"/>
    <property type="evidence" value="ECO:0007669"/>
    <property type="project" value="UniProtKB-SubCell"/>
</dbReference>
<dbReference type="RefSeq" id="WP_425393983.1">
    <property type="nucleotide sequence ID" value="NZ_AXCW01000508.1"/>
</dbReference>
<feature type="region of interest" description="Disordered" evidence="5">
    <location>
        <begin position="99"/>
        <end position="123"/>
    </location>
</feature>
<feature type="region of interest" description="Disordered" evidence="5">
    <location>
        <begin position="1"/>
        <end position="31"/>
    </location>
</feature>
<name>A0A021VL22_9CELL</name>
<dbReference type="PANTHER" id="PTHR43077">
    <property type="entry name" value="TRANSPORT PERMEASE YVFS-RELATED"/>
    <property type="match status" value="1"/>
</dbReference>
<dbReference type="PANTHER" id="PTHR43077:SF10">
    <property type="entry name" value="TRANSPORT PERMEASE PROTEIN"/>
    <property type="match status" value="1"/>
</dbReference>
<protein>
    <recommendedName>
        <fullName evidence="9">YhgE/Pip domain-containing protein</fullName>
    </recommendedName>
</protein>
<keyword evidence="3 6" id="KW-1133">Transmembrane helix</keyword>
<evidence type="ECO:0000256" key="3">
    <source>
        <dbReference type="ARBA" id="ARBA00022989"/>
    </source>
</evidence>
<dbReference type="EMBL" id="AXCW01000508">
    <property type="protein sequence ID" value="EYR61808.1"/>
    <property type="molecule type" value="Genomic_DNA"/>
</dbReference>
<keyword evidence="8" id="KW-1185">Reference proteome</keyword>
<dbReference type="InterPro" id="IPR051328">
    <property type="entry name" value="T7SS_ABC-Transporter"/>
</dbReference>
<sequence>MSSSATNPTGDRPMNRFTAPASGAPAGTPALPRRSRAAAVLGALLVPLLAAAVLVGALWNPQDRLDQVTAAIVNEDVPVEVDGQLVPLGRQLSAALVGGGSDGATDGASDGASGDGEGDTPTAGYTWVLTDAADAREGLRTGGYTAVVTIPADFSAAATSASDPARARQATIDVTTSARNRLVDDAVTQAIAATTVDVLGSRLTTAFLDSVLVGFTTLGEELGAAADGAAELADGAAQLADGTSRLADGQRSL</sequence>
<dbReference type="InterPro" id="IPR023908">
    <property type="entry name" value="xxxLxxG_rpt"/>
</dbReference>
<comment type="caution">
    <text evidence="7">The sequence shown here is derived from an EMBL/GenBank/DDBJ whole genome shotgun (WGS) entry which is preliminary data.</text>
</comment>
<evidence type="ECO:0000256" key="2">
    <source>
        <dbReference type="ARBA" id="ARBA00022692"/>
    </source>
</evidence>
<feature type="compositionally biased region" description="Low complexity" evidence="5">
    <location>
        <begin position="18"/>
        <end position="31"/>
    </location>
</feature>
<feature type="non-terminal residue" evidence="7">
    <location>
        <position position="253"/>
    </location>
</feature>
<evidence type="ECO:0000256" key="6">
    <source>
        <dbReference type="SAM" id="Phobius"/>
    </source>
</evidence>
<proteinExistence type="predicted"/>
<evidence type="ECO:0000313" key="7">
    <source>
        <dbReference type="EMBL" id="EYR61808.1"/>
    </source>
</evidence>